<gene>
    <name evidence="6" type="ORF">PVAP13_7KG300000</name>
</gene>
<feature type="domain" description="BRX" evidence="5">
    <location>
        <begin position="154"/>
        <end position="209"/>
    </location>
</feature>
<feature type="compositionally biased region" description="Polar residues" evidence="4">
    <location>
        <begin position="217"/>
        <end position="228"/>
    </location>
</feature>
<sequence length="417" mass="44181">MLACIACSSKEGGEDGSRAAATPHGKDAVKSLTSQLKDMVLKFSGSSKYHQYKGTAAGTRSLFRIGGGSNRRPYPGFIDDTGFTPAASRVIGEDYYPRTGVAAGSSAAGGARAAPSDTLDVTGRQGAGKSPRGSGGWVPSTGEDAAAVEEAAPREWTAQVEPGVQITFGTIPTGGNDLKRIRFSREMFNKWEAQRWWGENYDRIVELYNVLTFSGRQQGCSTPVSSVDDSVLRESSYSRGGSTSRGSPTAAPLPPPPPPPPAASKEPIARSASCKAAPGSSSSAPYAAAPSTRAAYYPSTAVPDPSDHVWAHHFNMLNSAAGASAAGGGAGVSSSYDPSRATTSSRDEASVSLSNVSDLEAAEWIEEDEPGVCLTIRELGDGTRELRRIRFSRERFGEDRAKVWWEQNRERIQAEYL</sequence>
<dbReference type="AlphaFoldDB" id="A0A8T0QPE3"/>
<dbReference type="PROSITE" id="PS51514">
    <property type="entry name" value="BRX"/>
    <property type="match status" value="2"/>
</dbReference>
<feature type="compositionally biased region" description="Low complexity" evidence="4">
    <location>
        <begin position="233"/>
        <end position="250"/>
    </location>
</feature>
<keyword evidence="3" id="KW-0539">Nucleus</keyword>
<feature type="region of interest" description="Disordered" evidence="4">
    <location>
        <begin position="103"/>
        <end position="144"/>
    </location>
</feature>
<dbReference type="PANTHER" id="PTHR46058">
    <property type="entry name" value="PROTEIN BREVIS RADIX-LIKE 1"/>
    <property type="match status" value="1"/>
</dbReference>
<dbReference type="InterPro" id="IPR044532">
    <property type="entry name" value="BRX-like"/>
</dbReference>
<evidence type="ECO:0000256" key="4">
    <source>
        <dbReference type="SAM" id="MobiDB-lite"/>
    </source>
</evidence>
<comment type="caution">
    <text evidence="6">The sequence shown here is derived from an EMBL/GenBank/DDBJ whole genome shotgun (WGS) entry which is preliminary data.</text>
</comment>
<name>A0A8T0QPE3_PANVG</name>
<dbReference type="EMBL" id="CM029049">
    <property type="protein sequence ID" value="KAG2574455.1"/>
    <property type="molecule type" value="Genomic_DNA"/>
</dbReference>
<feature type="region of interest" description="Disordered" evidence="4">
    <location>
        <begin position="323"/>
        <end position="351"/>
    </location>
</feature>
<evidence type="ECO:0000259" key="5">
    <source>
        <dbReference type="PROSITE" id="PS51514"/>
    </source>
</evidence>
<dbReference type="Pfam" id="PF13713">
    <property type="entry name" value="BRX_N"/>
    <property type="match status" value="1"/>
</dbReference>
<accession>A0A8T0QPE3</accession>
<dbReference type="OrthoDB" id="10250282at2759"/>
<feature type="compositionally biased region" description="Pro residues" evidence="4">
    <location>
        <begin position="251"/>
        <end position="262"/>
    </location>
</feature>
<evidence type="ECO:0000256" key="1">
    <source>
        <dbReference type="ARBA" id="ARBA00004123"/>
    </source>
</evidence>
<dbReference type="Proteomes" id="UP000823388">
    <property type="component" value="Chromosome 7K"/>
</dbReference>
<evidence type="ECO:0000313" key="6">
    <source>
        <dbReference type="EMBL" id="KAG2574456.1"/>
    </source>
</evidence>
<keyword evidence="7" id="KW-1185">Reference proteome</keyword>
<protein>
    <recommendedName>
        <fullName evidence="5">BRX domain-containing protein</fullName>
    </recommendedName>
</protein>
<comment type="subcellular location">
    <subcellularLocation>
        <location evidence="1">Nucleus</location>
    </subcellularLocation>
</comment>
<feature type="compositionally biased region" description="Low complexity" evidence="4">
    <location>
        <begin position="103"/>
        <end position="116"/>
    </location>
</feature>
<feature type="domain" description="BRX" evidence="5">
    <location>
        <begin position="362"/>
        <end position="417"/>
    </location>
</feature>
<dbReference type="InterPro" id="IPR027988">
    <property type="entry name" value="BRX_N"/>
</dbReference>
<organism evidence="6 7">
    <name type="scientific">Panicum virgatum</name>
    <name type="common">Blackwell switchgrass</name>
    <dbReference type="NCBI Taxonomy" id="38727"/>
    <lineage>
        <taxon>Eukaryota</taxon>
        <taxon>Viridiplantae</taxon>
        <taxon>Streptophyta</taxon>
        <taxon>Embryophyta</taxon>
        <taxon>Tracheophyta</taxon>
        <taxon>Spermatophyta</taxon>
        <taxon>Magnoliopsida</taxon>
        <taxon>Liliopsida</taxon>
        <taxon>Poales</taxon>
        <taxon>Poaceae</taxon>
        <taxon>PACMAD clade</taxon>
        <taxon>Panicoideae</taxon>
        <taxon>Panicodae</taxon>
        <taxon>Paniceae</taxon>
        <taxon>Panicinae</taxon>
        <taxon>Panicum</taxon>
        <taxon>Panicum sect. Hiantes</taxon>
    </lineage>
</organism>
<evidence type="ECO:0000256" key="3">
    <source>
        <dbReference type="ARBA" id="ARBA00023242"/>
    </source>
</evidence>
<dbReference type="GO" id="GO:0005634">
    <property type="term" value="C:nucleus"/>
    <property type="evidence" value="ECO:0007669"/>
    <property type="project" value="UniProtKB-SubCell"/>
</dbReference>
<feature type="compositionally biased region" description="Low complexity" evidence="4">
    <location>
        <begin position="271"/>
        <end position="287"/>
    </location>
</feature>
<dbReference type="EMBL" id="CM029049">
    <property type="protein sequence ID" value="KAG2574456.1"/>
    <property type="molecule type" value="Genomic_DNA"/>
</dbReference>
<dbReference type="PANTHER" id="PTHR46058:SF11">
    <property type="entry name" value="BRX DOMAIN-CONTAINING PROTEIN"/>
    <property type="match status" value="1"/>
</dbReference>
<dbReference type="EMBL" id="CM029049">
    <property type="protein sequence ID" value="KAG2574454.1"/>
    <property type="molecule type" value="Genomic_DNA"/>
</dbReference>
<dbReference type="InterPro" id="IPR013591">
    <property type="entry name" value="Brevis_radix_dom"/>
</dbReference>
<reference evidence="6" key="1">
    <citation type="submission" date="2020-05" db="EMBL/GenBank/DDBJ databases">
        <title>WGS assembly of Panicum virgatum.</title>
        <authorList>
            <person name="Lovell J.T."/>
            <person name="Jenkins J."/>
            <person name="Shu S."/>
            <person name="Juenger T.E."/>
            <person name="Schmutz J."/>
        </authorList>
    </citation>
    <scope>NUCLEOTIDE SEQUENCE</scope>
    <source>
        <strain evidence="6">AP13</strain>
    </source>
</reference>
<evidence type="ECO:0000313" key="7">
    <source>
        <dbReference type="Proteomes" id="UP000823388"/>
    </source>
</evidence>
<feature type="region of interest" description="Disordered" evidence="4">
    <location>
        <begin position="217"/>
        <end position="287"/>
    </location>
</feature>
<dbReference type="Pfam" id="PF08381">
    <property type="entry name" value="BRX"/>
    <property type="match status" value="2"/>
</dbReference>
<proteinExistence type="inferred from homology"/>
<comment type="similarity">
    <text evidence="2">Belongs to the BRX family.</text>
</comment>
<evidence type="ECO:0000256" key="2">
    <source>
        <dbReference type="ARBA" id="ARBA00009057"/>
    </source>
</evidence>